<dbReference type="SMART" id="SM00850">
    <property type="entry name" value="LytTR"/>
    <property type="match status" value="1"/>
</dbReference>
<dbReference type="Proteomes" id="UP000184204">
    <property type="component" value="Unassembled WGS sequence"/>
</dbReference>
<dbReference type="Pfam" id="PF00072">
    <property type="entry name" value="Response_reg"/>
    <property type="match status" value="1"/>
</dbReference>
<dbReference type="PROSITE" id="PS50930">
    <property type="entry name" value="HTH_LYTTR"/>
    <property type="match status" value="1"/>
</dbReference>
<protein>
    <recommendedName>
        <fullName evidence="1">Stage 0 sporulation protein A homolog</fullName>
    </recommendedName>
</protein>
<dbReference type="InterPro" id="IPR011006">
    <property type="entry name" value="CheY-like_superfamily"/>
</dbReference>
<dbReference type="Gene3D" id="2.40.50.1020">
    <property type="entry name" value="LytTr DNA-binding domain"/>
    <property type="match status" value="1"/>
</dbReference>
<dbReference type="RefSeq" id="WP_066048865.1">
    <property type="nucleotide sequence ID" value="NZ_CP014223.1"/>
</dbReference>
<evidence type="ECO:0000313" key="6">
    <source>
        <dbReference type="EMBL" id="AMJ40744.1"/>
    </source>
</evidence>
<evidence type="ECO:0000259" key="5">
    <source>
        <dbReference type="PROSITE" id="PS50930"/>
    </source>
</evidence>
<feature type="domain" description="Response regulatory" evidence="4">
    <location>
        <begin position="3"/>
        <end position="122"/>
    </location>
</feature>
<feature type="modified residue" description="4-aspartylphosphate" evidence="3">
    <location>
        <position position="59"/>
    </location>
</feature>
<dbReference type="InterPro" id="IPR046947">
    <property type="entry name" value="LytR-like"/>
</dbReference>
<name>A0A0X1U737_ANAPI</name>
<evidence type="ECO:0000313" key="8">
    <source>
        <dbReference type="Proteomes" id="UP000068026"/>
    </source>
</evidence>
<dbReference type="EMBL" id="FQUA01000016">
    <property type="protein sequence ID" value="SHF08672.1"/>
    <property type="molecule type" value="Genomic_DNA"/>
</dbReference>
<dbReference type="GO" id="GO:0003677">
    <property type="term" value="F:DNA binding"/>
    <property type="evidence" value="ECO:0007669"/>
    <property type="project" value="InterPro"/>
</dbReference>
<evidence type="ECO:0000313" key="9">
    <source>
        <dbReference type="Proteomes" id="UP000184204"/>
    </source>
</evidence>
<dbReference type="Pfam" id="PF04397">
    <property type="entry name" value="LytTR"/>
    <property type="match status" value="1"/>
</dbReference>
<dbReference type="InterPro" id="IPR007492">
    <property type="entry name" value="LytTR_DNA-bd_dom"/>
</dbReference>
<keyword evidence="8" id="KW-1185">Reference proteome</keyword>
<dbReference type="Gene3D" id="3.40.50.2300">
    <property type="match status" value="1"/>
</dbReference>
<accession>A0A0X1U737</accession>
<comment type="function">
    <text evidence="2">May play the central regulatory role in sporulation. It may be an element of the effector pathway responsible for the activation of sporulation genes in response to nutritional stress. Spo0A may act in concert with spo0H (a sigma factor) to control the expression of some genes that are critical to the sporulation process.</text>
</comment>
<proteinExistence type="predicted"/>
<dbReference type="OrthoDB" id="9788600at2"/>
<dbReference type="Proteomes" id="UP000068026">
    <property type="component" value="Chromosome"/>
</dbReference>
<dbReference type="PROSITE" id="PS50110">
    <property type="entry name" value="RESPONSE_REGULATORY"/>
    <property type="match status" value="1"/>
</dbReference>
<feature type="domain" description="HTH LytTR-type" evidence="5">
    <location>
        <begin position="134"/>
        <end position="235"/>
    </location>
</feature>
<dbReference type="AlphaFoldDB" id="A0A0X1U737"/>
<reference evidence="6 8" key="1">
    <citation type="journal article" date="2016" name="Genome Announc.">
        <title>Complete Genome Sequence of the Amino Acid-Fermenting Clostridium propionicum X2 (DSM 1682).</title>
        <authorList>
            <person name="Poehlein A."/>
            <person name="Schlien K."/>
            <person name="Chowdhury N.P."/>
            <person name="Gottschalk G."/>
            <person name="Buckel W."/>
            <person name="Daniel R."/>
        </authorList>
    </citation>
    <scope>NUCLEOTIDE SEQUENCE [LARGE SCALE GENOMIC DNA]</scope>
    <source>
        <strain evidence="6 8">X2</strain>
    </source>
</reference>
<evidence type="ECO:0000256" key="3">
    <source>
        <dbReference type="PROSITE-ProRule" id="PRU00169"/>
    </source>
</evidence>
<evidence type="ECO:0000313" key="7">
    <source>
        <dbReference type="EMBL" id="SHF08672.1"/>
    </source>
</evidence>
<reference evidence="8" key="2">
    <citation type="submission" date="2016-01" db="EMBL/GenBank/DDBJ databases">
        <authorList>
            <person name="Poehlein A."/>
            <person name="Schlien K."/>
            <person name="Gottschalk G."/>
            <person name="Buckel W."/>
            <person name="Daniel R."/>
        </authorList>
    </citation>
    <scope>NUCLEOTIDE SEQUENCE [LARGE SCALE GENOMIC DNA]</scope>
    <source>
        <strain evidence="8">X2</strain>
    </source>
</reference>
<sequence>MLQIAVCDDNIDELSNMVQLINLYRASKNFSCEYAVFSNGFELASALEKGKRFDIYCLDIIMPGFTGIDVAKEIRTFDKTAPILFFTSSPEFALESYSVKAINYILKPISKEKLFFSFDEVMEQIKAKKDEDAIIVKSNEGIQRIMISNLTFAEVIGRNVLYHLRSGKVIECTEPFSSVCDTLLKYGCFIKPHRSYLVNMQYVDTIENHRITLQTLSAVPIAQGRAKEIKVQYLNYQMDGE</sequence>
<dbReference type="SUPFAM" id="SSF52172">
    <property type="entry name" value="CheY-like"/>
    <property type="match status" value="1"/>
</dbReference>
<dbReference type="KEGG" id="cpro:CPRO_11490"/>
<organism evidence="7 9">
    <name type="scientific">Anaerotignum propionicum DSM 1682</name>
    <dbReference type="NCBI Taxonomy" id="991789"/>
    <lineage>
        <taxon>Bacteria</taxon>
        <taxon>Bacillati</taxon>
        <taxon>Bacillota</taxon>
        <taxon>Clostridia</taxon>
        <taxon>Lachnospirales</taxon>
        <taxon>Anaerotignaceae</taxon>
        <taxon>Anaerotignum</taxon>
    </lineage>
</organism>
<evidence type="ECO:0000259" key="4">
    <source>
        <dbReference type="PROSITE" id="PS50110"/>
    </source>
</evidence>
<dbReference type="EMBL" id="CP014223">
    <property type="protein sequence ID" value="AMJ40744.1"/>
    <property type="molecule type" value="Genomic_DNA"/>
</dbReference>
<dbReference type="GO" id="GO:0000156">
    <property type="term" value="F:phosphorelay response regulator activity"/>
    <property type="evidence" value="ECO:0007669"/>
    <property type="project" value="InterPro"/>
</dbReference>
<reference evidence="7" key="3">
    <citation type="submission" date="2016-11" db="EMBL/GenBank/DDBJ databases">
        <authorList>
            <person name="Varghese N."/>
            <person name="Submissions S."/>
        </authorList>
    </citation>
    <scope>NUCLEOTIDE SEQUENCE</scope>
    <source>
        <strain evidence="7">DSM 1682</strain>
    </source>
</reference>
<dbReference type="PANTHER" id="PTHR37299:SF1">
    <property type="entry name" value="STAGE 0 SPORULATION PROTEIN A HOMOLOG"/>
    <property type="match status" value="1"/>
</dbReference>
<evidence type="ECO:0000256" key="2">
    <source>
        <dbReference type="ARBA" id="ARBA00024867"/>
    </source>
</evidence>
<dbReference type="SMART" id="SM00448">
    <property type="entry name" value="REC"/>
    <property type="match status" value="1"/>
</dbReference>
<dbReference type="InterPro" id="IPR001789">
    <property type="entry name" value="Sig_transdc_resp-reg_receiver"/>
</dbReference>
<dbReference type="PANTHER" id="PTHR37299">
    <property type="entry name" value="TRANSCRIPTIONAL REGULATOR-RELATED"/>
    <property type="match status" value="1"/>
</dbReference>
<reference evidence="9" key="4">
    <citation type="submission" date="2016-11" db="EMBL/GenBank/DDBJ databases">
        <authorList>
            <person name="Jaros S."/>
            <person name="Januszkiewicz K."/>
            <person name="Wedrychowicz H."/>
        </authorList>
    </citation>
    <scope>NUCLEOTIDE SEQUENCE [LARGE SCALE GENOMIC DNA]</scope>
    <source>
        <strain evidence="9">DSM 1682</strain>
    </source>
</reference>
<keyword evidence="3" id="KW-0597">Phosphoprotein</keyword>
<gene>
    <name evidence="6" type="primary">ypdB_1</name>
    <name evidence="6" type="ORF">CPRO_11490</name>
    <name evidence="7" type="ORF">SAMN02745151_02734</name>
</gene>
<evidence type="ECO:0000256" key="1">
    <source>
        <dbReference type="ARBA" id="ARBA00018672"/>
    </source>
</evidence>